<reference evidence="2 3" key="1">
    <citation type="submission" date="2024-11" db="EMBL/GenBank/DDBJ databases">
        <title>A near-complete genome assembly of Cinchona calisaya.</title>
        <authorList>
            <person name="Lian D.C."/>
            <person name="Zhao X.W."/>
            <person name="Wei L."/>
        </authorList>
    </citation>
    <scope>NUCLEOTIDE SEQUENCE [LARGE SCALE GENOMIC DNA]</scope>
    <source>
        <tissue evidence="2">Nenye</tissue>
    </source>
</reference>
<accession>A0ABD2YSK1</accession>
<dbReference type="Proteomes" id="UP001630127">
    <property type="component" value="Unassembled WGS sequence"/>
</dbReference>
<protein>
    <submittedName>
        <fullName evidence="2">Uncharacterized protein</fullName>
    </submittedName>
</protein>
<evidence type="ECO:0000256" key="1">
    <source>
        <dbReference type="SAM" id="Coils"/>
    </source>
</evidence>
<gene>
    <name evidence="2" type="ORF">ACH5RR_029714</name>
</gene>
<organism evidence="2 3">
    <name type="scientific">Cinchona calisaya</name>
    <dbReference type="NCBI Taxonomy" id="153742"/>
    <lineage>
        <taxon>Eukaryota</taxon>
        <taxon>Viridiplantae</taxon>
        <taxon>Streptophyta</taxon>
        <taxon>Embryophyta</taxon>
        <taxon>Tracheophyta</taxon>
        <taxon>Spermatophyta</taxon>
        <taxon>Magnoliopsida</taxon>
        <taxon>eudicotyledons</taxon>
        <taxon>Gunneridae</taxon>
        <taxon>Pentapetalae</taxon>
        <taxon>asterids</taxon>
        <taxon>lamiids</taxon>
        <taxon>Gentianales</taxon>
        <taxon>Rubiaceae</taxon>
        <taxon>Cinchonoideae</taxon>
        <taxon>Cinchoneae</taxon>
        <taxon>Cinchona</taxon>
    </lineage>
</organism>
<keyword evidence="3" id="KW-1185">Reference proteome</keyword>
<comment type="caution">
    <text evidence="2">The sequence shown here is derived from an EMBL/GenBank/DDBJ whole genome shotgun (WGS) entry which is preliminary data.</text>
</comment>
<dbReference type="EMBL" id="JBJUIK010000012">
    <property type="protein sequence ID" value="KAL3510313.1"/>
    <property type="molecule type" value="Genomic_DNA"/>
</dbReference>
<name>A0ABD2YSK1_9GENT</name>
<evidence type="ECO:0000313" key="2">
    <source>
        <dbReference type="EMBL" id="KAL3510313.1"/>
    </source>
</evidence>
<sequence length="173" mass="20007">MFKITTSKFVHDEREHVKLALIKQINSQYRNRRYNFHKLFLKYETKEAALLNCPEHVKKTKMKDLLSKYKDEGSNKTEDDLCVEVVGHVPRYVCGLGPQKPRLSAKNIVEIEEARKKAEQCAAKLEVQVKAQQELMEKFDNQQRETNNLLQALAIQLQMAKQGNGDASTSTNW</sequence>
<keyword evidence="1" id="KW-0175">Coiled coil</keyword>
<proteinExistence type="predicted"/>
<evidence type="ECO:0000313" key="3">
    <source>
        <dbReference type="Proteomes" id="UP001630127"/>
    </source>
</evidence>
<dbReference type="AlphaFoldDB" id="A0ABD2YSK1"/>
<feature type="coiled-coil region" evidence="1">
    <location>
        <begin position="108"/>
        <end position="142"/>
    </location>
</feature>